<gene>
    <name evidence="2" type="ORF">ASU35_08060</name>
</gene>
<dbReference type="EMBL" id="LNAM01000090">
    <property type="protein sequence ID" value="KSV59820.1"/>
    <property type="molecule type" value="Genomic_DNA"/>
</dbReference>
<reference evidence="2 3" key="1">
    <citation type="submission" date="2015-11" db="EMBL/GenBank/DDBJ databases">
        <title>Butyribacter intestini gen. nov., sp. nov., a butyric acid-producing bacterium of the family Lachnospiraceae isolated from the human faeces.</title>
        <authorList>
            <person name="Zou Y."/>
            <person name="Xue W."/>
            <person name="Luo G."/>
            <person name="Lv M."/>
        </authorList>
    </citation>
    <scope>NUCLEOTIDE SEQUENCE [LARGE SCALE GENOMIC DNA]</scope>
    <source>
        <strain evidence="2 3">ACET-33324</strain>
    </source>
</reference>
<organism evidence="2 3">
    <name type="scientific">Acetivibrio ethanolgignens</name>
    <dbReference type="NCBI Taxonomy" id="290052"/>
    <lineage>
        <taxon>Bacteria</taxon>
        <taxon>Bacillati</taxon>
        <taxon>Bacillota</taxon>
        <taxon>Clostridia</taxon>
        <taxon>Eubacteriales</taxon>
        <taxon>Oscillospiraceae</taxon>
        <taxon>Acetivibrio</taxon>
    </lineage>
</organism>
<evidence type="ECO:0000313" key="2">
    <source>
        <dbReference type="EMBL" id="KSV59820.1"/>
    </source>
</evidence>
<proteinExistence type="predicted"/>
<evidence type="ECO:0000256" key="1">
    <source>
        <dbReference type="ARBA" id="ARBA00023125"/>
    </source>
</evidence>
<keyword evidence="3" id="KW-1185">Reference proteome</keyword>
<comment type="caution">
    <text evidence="2">The sequence shown here is derived from an EMBL/GenBank/DDBJ whole genome shotgun (WGS) entry which is preliminary data.</text>
</comment>
<dbReference type="Proteomes" id="UP000054874">
    <property type="component" value="Unassembled WGS sequence"/>
</dbReference>
<evidence type="ECO:0000313" key="3">
    <source>
        <dbReference type="Proteomes" id="UP000054874"/>
    </source>
</evidence>
<dbReference type="AlphaFoldDB" id="A0A0V8QH61"/>
<dbReference type="GO" id="GO:0003677">
    <property type="term" value="F:DNA binding"/>
    <property type="evidence" value="ECO:0007669"/>
    <property type="project" value="UniProtKB-KW"/>
</dbReference>
<evidence type="ECO:0008006" key="4">
    <source>
        <dbReference type="Google" id="ProtNLM"/>
    </source>
</evidence>
<dbReference type="Gene3D" id="1.10.150.130">
    <property type="match status" value="1"/>
</dbReference>
<dbReference type="RefSeq" id="WP_058352008.1">
    <property type="nucleotide sequence ID" value="NZ_CABMMD010000090.1"/>
</dbReference>
<name>A0A0V8QH61_9FIRM</name>
<accession>A0A0V8QH61</accession>
<keyword evidence="1" id="KW-0238">DNA-binding</keyword>
<dbReference type="OrthoDB" id="9785687at2"/>
<sequence>MTIDEICSACINALRAEGYNESTIFNYEGVIRRFKQYCKEYDIAVYSSEIGKAYADDVISKKTGKFSKNRYHTQGRFYRLIDSYFSTGTFDFSLMKKGRIIPDNEEHQRIYTEYNGKGIADIKQLSSSLIMEYIKSTKTSRQREMLCELRGIFRYLERADLYNAIAGIHAPQIKKIIPVLTDSELQKIYDCINEGKLSLRDAAIVMIVQL</sequence>
<dbReference type="InterPro" id="IPR010998">
    <property type="entry name" value="Integrase_recombinase_N"/>
</dbReference>
<protein>
    <recommendedName>
        <fullName evidence="4">Core-binding (CB) domain-containing protein</fullName>
    </recommendedName>
</protein>